<evidence type="ECO:0000313" key="3">
    <source>
        <dbReference type="EMBL" id="MSU03154.1"/>
    </source>
</evidence>
<dbReference type="RefSeq" id="WP_154442668.1">
    <property type="nucleotide sequence ID" value="NZ_VUNQ01000057.1"/>
</dbReference>
<comment type="caution">
    <text evidence="3">The sequence shown here is derived from an EMBL/GenBank/DDBJ whole genome shotgun (WGS) entry which is preliminary data.</text>
</comment>
<gene>
    <name evidence="3" type="ORF">FYJ83_16965</name>
</gene>
<dbReference type="Pfam" id="PF22322">
    <property type="entry name" value="DUF6973"/>
    <property type="match status" value="1"/>
</dbReference>
<feature type="chain" id="PRO_5026975243" description="DUF6973 domain-containing protein" evidence="1">
    <location>
        <begin position="30"/>
        <end position="233"/>
    </location>
</feature>
<evidence type="ECO:0000259" key="2">
    <source>
        <dbReference type="Pfam" id="PF22322"/>
    </source>
</evidence>
<proteinExistence type="predicted"/>
<feature type="domain" description="DUF6973" evidence="2">
    <location>
        <begin position="105"/>
        <end position="225"/>
    </location>
</feature>
<evidence type="ECO:0000256" key="1">
    <source>
        <dbReference type="SAM" id="SignalP"/>
    </source>
</evidence>
<keyword evidence="1" id="KW-0732">Signal</keyword>
<accession>A0A6N7Y2R0</accession>
<keyword evidence="4" id="KW-1185">Reference proteome</keyword>
<protein>
    <recommendedName>
        <fullName evidence="2">DUF6973 domain-containing protein</fullName>
    </recommendedName>
</protein>
<reference evidence="3 4" key="1">
    <citation type="submission" date="2019-09" db="EMBL/GenBank/DDBJ databases">
        <title>In-depth cultivation of the pig gut microbiome towards novel bacterial diversity and tailored functional studies.</title>
        <authorList>
            <person name="Wylensek D."/>
            <person name="Hitch T.C.A."/>
            <person name="Clavel T."/>
        </authorList>
    </citation>
    <scope>NUCLEOTIDE SEQUENCE [LARGE SCALE GENOMIC DNA]</scope>
    <source>
        <strain evidence="3 4">WCA3-693-APC-4?</strain>
    </source>
</reference>
<dbReference type="Proteomes" id="UP000469523">
    <property type="component" value="Unassembled WGS sequence"/>
</dbReference>
<dbReference type="AlphaFoldDB" id="A0A6N7Y2R0"/>
<dbReference type="InterPro" id="IPR054246">
    <property type="entry name" value="DUF6973"/>
</dbReference>
<evidence type="ECO:0000313" key="4">
    <source>
        <dbReference type="Proteomes" id="UP000469523"/>
    </source>
</evidence>
<sequence length="233" mass="26716">MKLTKKRMGLLALAFMMFISIIIPNTAFASGQTSNLSIIDSIREEYGDNVADSVLKYVSYDEILKFQEIYDSRDSISTYGISESIGNILDELDTLTDTELFLIGMYPGQALTVRSCAKEADEYTNDYYPRWRDGDEGNAYRHAMWNAIMTRNFASASKAKMWADAHEDFTDAELRAAGSWNGFTAFEHTEMDLHNNAKGRECARWYEFWVSTDTLSDKVMEKIDNREMMILVR</sequence>
<organism evidence="3 4">
    <name type="scientific">Tissierella pigra</name>
    <dbReference type="NCBI Taxonomy" id="2607614"/>
    <lineage>
        <taxon>Bacteria</taxon>
        <taxon>Bacillati</taxon>
        <taxon>Bacillota</taxon>
        <taxon>Tissierellia</taxon>
        <taxon>Tissierellales</taxon>
        <taxon>Tissierellaceae</taxon>
        <taxon>Tissierella</taxon>
    </lineage>
</organism>
<name>A0A6N7Y2R0_9FIRM</name>
<dbReference type="EMBL" id="VUNQ01000057">
    <property type="protein sequence ID" value="MSU03154.1"/>
    <property type="molecule type" value="Genomic_DNA"/>
</dbReference>
<feature type="signal peptide" evidence="1">
    <location>
        <begin position="1"/>
        <end position="29"/>
    </location>
</feature>